<gene>
    <name evidence="7" type="primary">rnr</name>
    <name evidence="10" type="ORF">B7H23_13715</name>
</gene>
<protein>
    <recommendedName>
        <fullName evidence="7">Ribonuclease R</fullName>
        <shortName evidence="7">RNase R</shortName>
        <ecNumber evidence="7">3.1.13.1</ecNumber>
    </recommendedName>
</protein>
<reference evidence="11" key="1">
    <citation type="journal article" date="2017" name="Int. J. Syst. Evol. Microbiol.">
        <title>Notoacmeibacter marinus gen. nov., sp. nov., isolated from the gut of a limpet and proposal of Notoacmeibacteraceae fam. nov. in the order Rhizobiales of the class Alphaproteobacteria.</title>
        <authorList>
            <person name="Huang Z."/>
            <person name="Guo F."/>
            <person name="Lai Q."/>
        </authorList>
    </citation>
    <scope>NUCLEOTIDE SEQUENCE [LARGE SCALE GENOMIC DNA]</scope>
    <source>
        <strain evidence="11">XMTR2A4</strain>
    </source>
</reference>
<dbReference type="SMART" id="SM00316">
    <property type="entry name" value="S1"/>
    <property type="match status" value="1"/>
</dbReference>
<dbReference type="GO" id="GO:0008859">
    <property type="term" value="F:exoribonuclease II activity"/>
    <property type="evidence" value="ECO:0007669"/>
    <property type="project" value="UniProtKB-UniRule"/>
</dbReference>
<dbReference type="SMART" id="SM00955">
    <property type="entry name" value="RNB"/>
    <property type="match status" value="1"/>
</dbReference>
<comment type="subcellular location">
    <subcellularLocation>
        <location evidence="7">Cytoplasm</location>
    </subcellularLocation>
</comment>
<evidence type="ECO:0000256" key="7">
    <source>
        <dbReference type="HAMAP-Rule" id="MF_01895"/>
    </source>
</evidence>
<evidence type="ECO:0000256" key="4">
    <source>
        <dbReference type="ARBA" id="ARBA00022801"/>
    </source>
</evidence>
<keyword evidence="4 7" id="KW-0378">Hydrolase</keyword>
<dbReference type="Pfam" id="PF00773">
    <property type="entry name" value="RNB"/>
    <property type="match status" value="1"/>
</dbReference>
<feature type="compositionally biased region" description="Basic residues" evidence="8">
    <location>
        <begin position="762"/>
        <end position="773"/>
    </location>
</feature>
<evidence type="ECO:0000256" key="5">
    <source>
        <dbReference type="ARBA" id="ARBA00022839"/>
    </source>
</evidence>
<dbReference type="InterPro" id="IPR012340">
    <property type="entry name" value="NA-bd_OB-fold"/>
</dbReference>
<comment type="caution">
    <text evidence="10">The sequence shown here is derived from an EMBL/GenBank/DDBJ whole genome shotgun (WGS) entry which is preliminary data.</text>
</comment>
<dbReference type="InterPro" id="IPR040476">
    <property type="entry name" value="CSD2"/>
</dbReference>
<dbReference type="InterPro" id="IPR003029">
    <property type="entry name" value="S1_domain"/>
</dbReference>
<keyword evidence="6 7" id="KW-0694">RNA-binding</keyword>
<evidence type="ECO:0000256" key="8">
    <source>
        <dbReference type="SAM" id="MobiDB-lite"/>
    </source>
</evidence>
<organism evidence="10 11">
    <name type="scientific">Notoacmeibacter marinus</name>
    <dbReference type="NCBI Taxonomy" id="1876515"/>
    <lineage>
        <taxon>Bacteria</taxon>
        <taxon>Pseudomonadati</taxon>
        <taxon>Pseudomonadota</taxon>
        <taxon>Alphaproteobacteria</taxon>
        <taxon>Hyphomicrobiales</taxon>
        <taxon>Notoacmeibacteraceae</taxon>
        <taxon>Notoacmeibacter</taxon>
    </lineage>
</organism>
<dbReference type="NCBIfam" id="TIGR02063">
    <property type="entry name" value="RNase_R"/>
    <property type="match status" value="1"/>
</dbReference>
<dbReference type="InterPro" id="IPR001900">
    <property type="entry name" value="RNase_II/R"/>
</dbReference>
<evidence type="ECO:0000256" key="3">
    <source>
        <dbReference type="ARBA" id="ARBA00022722"/>
    </source>
</evidence>
<keyword evidence="11" id="KW-1185">Reference proteome</keyword>
<keyword evidence="3 7" id="KW-0540">Nuclease</keyword>
<dbReference type="SUPFAM" id="SSF50249">
    <property type="entry name" value="Nucleic acid-binding proteins"/>
    <property type="match status" value="2"/>
</dbReference>
<dbReference type="PANTHER" id="PTHR23355">
    <property type="entry name" value="RIBONUCLEASE"/>
    <property type="match status" value="1"/>
</dbReference>
<proteinExistence type="inferred from homology"/>
<comment type="catalytic activity">
    <reaction evidence="1 7">
        <text>Exonucleolytic cleavage in the 3'- to 5'-direction to yield nucleoside 5'-phosphates.</text>
        <dbReference type="EC" id="3.1.13.1"/>
    </reaction>
</comment>
<dbReference type="CDD" id="cd04471">
    <property type="entry name" value="S1_RNase_R"/>
    <property type="match status" value="1"/>
</dbReference>
<dbReference type="InterPro" id="IPR004476">
    <property type="entry name" value="RNase_II/RNase_R"/>
</dbReference>
<dbReference type="InterPro" id="IPR011805">
    <property type="entry name" value="RNase_R"/>
</dbReference>
<sequence>MAKSKGQSVSSKRVKAVPDRDTILAYLKDNPHAASRREIARHFGIKGAERAVLRDLLHEMADEGLLDAEGRKMRIPGQLPPVTPIVIIGRDADGGLMARPRNWDQDADGFPPAIAVKLRKDERRPPGIGDEALAKIFPAKGEEGVSYTARIIKIFDRAEGRVLGVVRRLQDGSFRLEPVERRQDELVLSEGGLSGAKPGDLVEVSPNRGNRRGLATGSVEEVIGQLGTERAISAIAIHAHGIPHVFPDDVLAEAKKAEPVSAKGREDWRDVPLITIDPADAKDHDDAVFAEPDTDERNPGGQIVTVAIADVAAYVRPGSAMDREALKRGNSVYFPDRVVPMLPERISNDLCSLREGEDRPALAVRMTFDSGGRKIRHSFHRVLMRSPAKLAYEDAQTAIDGAPDDKTAPLLTTVLEPLWAAYRVLSQGRKSRGPLELDLPERKIRLKEDGTIDRIEVPPRLDAHRLIEEFMIQANVCAAETLERKKHPLIYRVHDEPSLAKQEVLREFLKSIGQSLQRGPALNSSAFNGILERSRGGPYEAMASEIVLRTQSQAVYSPYNLGHFGLSLARYAHFTSPIRRYADLIVHRALISALGLGDDGLSDEKQERLDDIAALISGTERRAMVAERETVDRLTAGFLAERIGERFDGRITGVTKSGLFVQLDQFGADGFVPISSLGHEYYHYDESAFALIGDETGLGWRIGDPVEIKLLEVQPLAGSILLEMQSEPHKLDGIGPSRSKARAGQRRIRAANAKGKSGTGNRKVRKGRSGGKR</sequence>
<dbReference type="Proteomes" id="UP000215405">
    <property type="component" value="Unassembled WGS sequence"/>
</dbReference>
<evidence type="ECO:0000313" key="11">
    <source>
        <dbReference type="Proteomes" id="UP000215405"/>
    </source>
</evidence>
<dbReference type="EMBL" id="NBYO01000003">
    <property type="protein sequence ID" value="OXS99237.1"/>
    <property type="molecule type" value="Genomic_DNA"/>
</dbReference>
<accession>A0A231UTG6</accession>
<dbReference type="NCBIfam" id="TIGR00358">
    <property type="entry name" value="3_prime_RNase"/>
    <property type="match status" value="1"/>
</dbReference>
<evidence type="ECO:0000259" key="9">
    <source>
        <dbReference type="PROSITE" id="PS50126"/>
    </source>
</evidence>
<feature type="compositionally biased region" description="Basic residues" evidence="8">
    <location>
        <begin position="739"/>
        <end position="749"/>
    </location>
</feature>
<keyword evidence="5 7" id="KW-0269">Exonuclease</keyword>
<comment type="function">
    <text evidence="7">3'-5' exoribonuclease that releases 5'-nucleoside monophosphates and is involved in maturation of structured RNAs.</text>
</comment>
<dbReference type="PROSITE" id="PS50126">
    <property type="entry name" value="S1"/>
    <property type="match status" value="1"/>
</dbReference>
<dbReference type="Pfam" id="PF17876">
    <property type="entry name" value="CSD2"/>
    <property type="match status" value="1"/>
</dbReference>
<feature type="region of interest" description="Disordered" evidence="8">
    <location>
        <begin position="731"/>
        <end position="773"/>
    </location>
</feature>
<dbReference type="Gene3D" id="2.40.50.140">
    <property type="entry name" value="Nucleic acid-binding proteins"/>
    <property type="match status" value="1"/>
</dbReference>
<dbReference type="GO" id="GO:0005829">
    <property type="term" value="C:cytosol"/>
    <property type="evidence" value="ECO:0007669"/>
    <property type="project" value="TreeGrafter"/>
</dbReference>
<evidence type="ECO:0000256" key="6">
    <source>
        <dbReference type="ARBA" id="ARBA00022884"/>
    </source>
</evidence>
<keyword evidence="2 7" id="KW-0963">Cytoplasm</keyword>
<evidence type="ECO:0000313" key="10">
    <source>
        <dbReference type="EMBL" id="OXS99237.1"/>
    </source>
</evidence>
<dbReference type="GO" id="GO:0006402">
    <property type="term" value="P:mRNA catabolic process"/>
    <property type="evidence" value="ECO:0007669"/>
    <property type="project" value="TreeGrafter"/>
</dbReference>
<evidence type="ECO:0000256" key="1">
    <source>
        <dbReference type="ARBA" id="ARBA00001849"/>
    </source>
</evidence>
<evidence type="ECO:0000256" key="2">
    <source>
        <dbReference type="ARBA" id="ARBA00022490"/>
    </source>
</evidence>
<name>A0A231UTG6_9HYPH</name>
<dbReference type="RefSeq" id="WP_094078019.1">
    <property type="nucleotide sequence ID" value="NZ_NBYO01000003.1"/>
</dbReference>
<dbReference type="PROSITE" id="PS01175">
    <property type="entry name" value="RIBONUCLEASE_II"/>
    <property type="match status" value="1"/>
</dbReference>
<dbReference type="InterPro" id="IPR050180">
    <property type="entry name" value="RNR_Ribonuclease"/>
</dbReference>
<dbReference type="GO" id="GO:0003723">
    <property type="term" value="F:RNA binding"/>
    <property type="evidence" value="ECO:0007669"/>
    <property type="project" value="UniProtKB-UniRule"/>
</dbReference>
<dbReference type="PANTHER" id="PTHR23355:SF9">
    <property type="entry name" value="DIS3-LIKE EXONUCLEASE 2"/>
    <property type="match status" value="1"/>
</dbReference>
<dbReference type="Pfam" id="PF00575">
    <property type="entry name" value="S1"/>
    <property type="match status" value="1"/>
</dbReference>
<feature type="domain" description="S1 motif" evidence="9">
    <location>
        <begin position="644"/>
        <end position="725"/>
    </location>
</feature>
<comment type="similarity">
    <text evidence="7">Belongs to the RNR ribonuclease family. RNase R subfamily.</text>
</comment>
<dbReference type="EC" id="3.1.13.1" evidence="7"/>
<dbReference type="InterPro" id="IPR022966">
    <property type="entry name" value="RNase_II/R_CS"/>
</dbReference>
<dbReference type="AlphaFoldDB" id="A0A231UTG6"/>
<dbReference type="HAMAP" id="MF_01895">
    <property type="entry name" value="RNase_R"/>
    <property type="match status" value="1"/>
</dbReference>